<reference evidence="2 3" key="1">
    <citation type="submission" date="2016-10" db="EMBL/GenBank/DDBJ databases">
        <authorList>
            <person name="de Groot N.N."/>
        </authorList>
    </citation>
    <scope>NUCLEOTIDE SEQUENCE [LARGE SCALE GENOMIC DNA]</scope>
    <source>
        <strain evidence="2 3">CGMCC 4.5681</strain>
    </source>
</reference>
<dbReference type="GO" id="GO:0051213">
    <property type="term" value="F:dioxygenase activity"/>
    <property type="evidence" value="ECO:0007669"/>
    <property type="project" value="UniProtKB-KW"/>
</dbReference>
<dbReference type="PANTHER" id="PTHR35908:SF1">
    <property type="entry name" value="CONSERVED PROTEIN"/>
    <property type="match status" value="1"/>
</dbReference>
<keyword evidence="3" id="KW-1185">Reference proteome</keyword>
<organism evidence="2 3">
    <name type="scientific">Nonomuraea maritima</name>
    <dbReference type="NCBI Taxonomy" id="683260"/>
    <lineage>
        <taxon>Bacteria</taxon>
        <taxon>Bacillati</taxon>
        <taxon>Actinomycetota</taxon>
        <taxon>Actinomycetes</taxon>
        <taxon>Streptosporangiales</taxon>
        <taxon>Streptosporangiaceae</taxon>
        <taxon>Nonomuraea</taxon>
    </lineage>
</organism>
<dbReference type="PROSITE" id="PS51819">
    <property type="entry name" value="VOC"/>
    <property type="match status" value="1"/>
</dbReference>
<keyword evidence="2" id="KW-0223">Dioxygenase</keyword>
<dbReference type="Pfam" id="PF18029">
    <property type="entry name" value="Glyoxalase_6"/>
    <property type="match status" value="2"/>
</dbReference>
<dbReference type="InterPro" id="IPR037523">
    <property type="entry name" value="VOC_core"/>
</dbReference>
<feature type="domain" description="VOC" evidence="1">
    <location>
        <begin position="130"/>
        <end position="244"/>
    </location>
</feature>
<evidence type="ECO:0000313" key="2">
    <source>
        <dbReference type="EMBL" id="SDL87941.1"/>
    </source>
</evidence>
<evidence type="ECO:0000313" key="3">
    <source>
        <dbReference type="Proteomes" id="UP000198683"/>
    </source>
</evidence>
<sequence>MMGAMAATGHLELVALDATDIVRLASFYAELTGWQTVRQVDGWITLRAGDGQEVAFQRVAEHLPPQWPGQERPQQVHLDLLVDGHEEAARRAEALGATRLAVGSTWITLADPAGHPFDLCQGDEVGPQAQLFAVTIDAPDASALARSYADLLGMEVTHDGPEGALIAGGGKRLMFQQVNDYTPPQWPDPAHPQQGHLDIIVNDSAHLKALGAQAEQLGATQLQAGTDWITLTDPAGHPFDLSIP</sequence>
<protein>
    <submittedName>
        <fullName evidence="2">Catechol-2,3-dioxygenase</fullName>
    </submittedName>
</protein>
<dbReference type="InterPro" id="IPR041581">
    <property type="entry name" value="Glyoxalase_6"/>
</dbReference>
<dbReference type="Proteomes" id="UP000198683">
    <property type="component" value="Unassembled WGS sequence"/>
</dbReference>
<dbReference type="InterPro" id="IPR029068">
    <property type="entry name" value="Glyas_Bleomycin-R_OHBP_Dase"/>
</dbReference>
<proteinExistence type="predicted"/>
<accession>A0A1G9NNL6</accession>
<name>A0A1G9NNL6_9ACTN</name>
<dbReference type="STRING" id="683260.SAMN05421874_13175"/>
<evidence type="ECO:0000259" key="1">
    <source>
        <dbReference type="PROSITE" id="PS51819"/>
    </source>
</evidence>
<keyword evidence="2" id="KW-0560">Oxidoreductase</keyword>
<dbReference type="SUPFAM" id="SSF54593">
    <property type="entry name" value="Glyoxalase/Bleomycin resistance protein/Dihydroxybiphenyl dioxygenase"/>
    <property type="match status" value="2"/>
</dbReference>
<dbReference type="PANTHER" id="PTHR35908">
    <property type="entry name" value="HYPOTHETICAL FUSION PROTEIN"/>
    <property type="match status" value="1"/>
</dbReference>
<gene>
    <name evidence="2" type="ORF">SAMN05421874_13175</name>
</gene>
<dbReference type="Gene3D" id="3.10.180.10">
    <property type="entry name" value="2,3-Dihydroxybiphenyl 1,2-Dioxygenase, domain 1"/>
    <property type="match status" value="2"/>
</dbReference>
<dbReference type="AlphaFoldDB" id="A0A1G9NNL6"/>
<dbReference type="EMBL" id="FNFB01000031">
    <property type="protein sequence ID" value="SDL87941.1"/>
    <property type="molecule type" value="Genomic_DNA"/>
</dbReference>
<dbReference type="CDD" id="cd06587">
    <property type="entry name" value="VOC"/>
    <property type="match status" value="2"/>
</dbReference>